<keyword evidence="2" id="KW-1133">Transmembrane helix</keyword>
<keyword evidence="4" id="KW-1185">Reference proteome</keyword>
<gene>
    <name evidence="3" type="ORF">JD292_07645</name>
</gene>
<evidence type="ECO:0000313" key="3">
    <source>
        <dbReference type="EMBL" id="MBK0421947.1"/>
    </source>
</evidence>
<dbReference type="AlphaFoldDB" id="A0A934QEP0"/>
<accession>A0A934QEP0</accession>
<dbReference type="EMBL" id="JAEHOI010000006">
    <property type="protein sequence ID" value="MBK0421947.1"/>
    <property type="molecule type" value="Genomic_DNA"/>
</dbReference>
<dbReference type="RefSeq" id="WP_200132146.1">
    <property type="nucleotide sequence ID" value="NZ_JAEHOI010000006.1"/>
</dbReference>
<evidence type="ECO:0000256" key="2">
    <source>
        <dbReference type="SAM" id="Phobius"/>
    </source>
</evidence>
<evidence type="ECO:0000256" key="1">
    <source>
        <dbReference type="SAM" id="MobiDB-lite"/>
    </source>
</evidence>
<proteinExistence type="predicted"/>
<organism evidence="3 4">
    <name type="scientific">Leucobacter edaphi</name>
    <dbReference type="NCBI Taxonomy" id="2796472"/>
    <lineage>
        <taxon>Bacteria</taxon>
        <taxon>Bacillati</taxon>
        <taxon>Actinomycetota</taxon>
        <taxon>Actinomycetes</taxon>
        <taxon>Micrococcales</taxon>
        <taxon>Microbacteriaceae</taxon>
        <taxon>Leucobacter</taxon>
    </lineage>
</organism>
<name>A0A934QEP0_9MICO</name>
<feature type="transmembrane region" description="Helical" evidence="2">
    <location>
        <begin position="123"/>
        <end position="143"/>
    </location>
</feature>
<feature type="region of interest" description="Disordered" evidence="1">
    <location>
        <begin position="37"/>
        <end position="62"/>
    </location>
</feature>
<comment type="caution">
    <text evidence="3">The sequence shown here is derived from an EMBL/GenBank/DDBJ whole genome shotgun (WGS) entry which is preliminary data.</text>
</comment>
<evidence type="ECO:0000313" key="4">
    <source>
        <dbReference type="Proteomes" id="UP000618733"/>
    </source>
</evidence>
<protein>
    <submittedName>
        <fullName evidence="3">Uncharacterized protein</fullName>
    </submittedName>
</protein>
<keyword evidence="2" id="KW-0472">Membrane</keyword>
<sequence length="183" mass="19482">MKQDSGESSAGAVGTTATIARETAVASPVPVLIPAPVSEVSRGQERTDAPAVPRGEVRPRSDSAADRFMRRLLRVQLREATPANERAAHRGFQIAMVISGVRCLVTYLLIPVLAPILSIANVFAAPIGILLCAIAAVSGISSLRRFWASDHRSRWMYTAFIGVVFLVLAVAVSFDIGRIVSGS</sequence>
<reference evidence="3" key="1">
    <citation type="submission" date="2020-12" db="EMBL/GenBank/DDBJ databases">
        <title>Leucobacter sp. CAS2, isolated from Chromium sludge.</title>
        <authorList>
            <person name="Xu Z."/>
        </authorList>
    </citation>
    <scope>NUCLEOTIDE SEQUENCE</scope>
    <source>
        <strain evidence="3">CSA2</strain>
    </source>
</reference>
<keyword evidence="2" id="KW-0812">Transmembrane</keyword>
<feature type="transmembrane region" description="Helical" evidence="2">
    <location>
        <begin position="94"/>
        <end position="117"/>
    </location>
</feature>
<feature type="transmembrane region" description="Helical" evidence="2">
    <location>
        <begin position="155"/>
        <end position="174"/>
    </location>
</feature>
<dbReference type="Proteomes" id="UP000618733">
    <property type="component" value="Unassembled WGS sequence"/>
</dbReference>